<evidence type="ECO:0000313" key="1">
    <source>
        <dbReference type="EMBL" id="CAB4156408.1"/>
    </source>
</evidence>
<protein>
    <submittedName>
        <fullName evidence="1">Uncharacterized protein</fullName>
    </submittedName>
</protein>
<gene>
    <name evidence="2" type="ORF">UFOVP1067_59</name>
    <name evidence="1" type="ORF">UFOVP662_59</name>
</gene>
<sequence length="659" mass="70307">MADAWQTYAFEFKGGLVSNLSPLQQGTQLPGSARLLKNFEPSTEGGYRRIQGFAKYVPAFVPAYGEPKVQGSGQTGTSLTLANIYTSPVVGDSFTVSGVAGTYTIAASGITFNSTNKTATLVLTTSLASSPSDKASVTFTTHQGIIKGVAAWQSNVLAFRNNDIYKSNLGSWVKINKPYYNDVLVNGAGQTGTTLAVDAIYDIPQAGDTFTIAGVEKVYTVLTDAVVVSGAATLSISPALASSPANNAAVTWLSANYINGLKLRTSKYRIGLVEKIIGVDGVNYPFIWDGTTFTMLNAGPTDVLGAEFVTFHKNQMFFSKGDKLTFTAPYTDSDFSAAAGSGTISVGNNITGIIVFREALIIFTERTISQLTGNTLADFSLQTITRNVGCIASDTIQEVSGDVIFLGPDGLRLLGATDRVGDFNIGVVSKPIQTETTDLITSSSSFSSVIIKHKSQYRLFGYNANISAASSIGILGTQTLGDSTTSIAWGETIGIKAYVADSEYSNQVETIVFAHTDGYVYKMESGNSFDGSNITASFATPYVYMNDPFIRKTFYKLNLYLNPVGSVTVSSNLKLDFDDLGSVQPETINLSNVTGNVSFYGTSLTLYGTSVYGSKLQKQFKTQVIGSGFAVSLQFISNSQDPPCSFDAATIEYATHDRR</sequence>
<accession>A0A6J5NHN4</accession>
<organism evidence="1">
    <name type="scientific">uncultured Caudovirales phage</name>
    <dbReference type="NCBI Taxonomy" id="2100421"/>
    <lineage>
        <taxon>Viruses</taxon>
        <taxon>Duplodnaviria</taxon>
        <taxon>Heunggongvirae</taxon>
        <taxon>Uroviricota</taxon>
        <taxon>Caudoviricetes</taxon>
        <taxon>Peduoviridae</taxon>
        <taxon>Maltschvirus</taxon>
        <taxon>Maltschvirus maltsch</taxon>
    </lineage>
</organism>
<name>A0A6J5NHN4_9CAUD</name>
<evidence type="ECO:0000313" key="2">
    <source>
        <dbReference type="EMBL" id="CAB4181670.1"/>
    </source>
</evidence>
<dbReference type="EMBL" id="LR796635">
    <property type="protein sequence ID" value="CAB4156408.1"/>
    <property type="molecule type" value="Genomic_DNA"/>
</dbReference>
<dbReference type="EMBL" id="LR797016">
    <property type="protein sequence ID" value="CAB4181670.1"/>
    <property type="molecule type" value="Genomic_DNA"/>
</dbReference>
<reference evidence="1" key="1">
    <citation type="submission" date="2020-04" db="EMBL/GenBank/DDBJ databases">
        <authorList>
            <person name="Chiriac C."/>
            <person name="Salcher M."/>
            <person name="Ghai R."/>
            <person name="Kavagutti S V."/>
        </authorList>
    </citation>
    <scope>NUCLEOTIDE SEQUENCE</scope>
</reference>
<proteinExistence type="predicted"/>